<dbReference type="AlphaFoldDB" id="A0AAV8USQ0"/>
<keyword evidence="1" id="KW-0472">Membrane</keyword>
<gene>
    <name evidence="2" type="ORF">NDN08_002076</name>
    <name evidence="3" type="ORF">NDN08_002078</name>
</gene>
<keyword evidence="1" id="KW-0812">Transmembrane</keyword>
<dbReference type="PANTHER" id="PTHR31834:SF1">
    <property type="entry name" value="INITIATION-SPECIFIC ALPHA-1,6-MANNOSYLTRANSFERASE"/>
    <property type="match status" value="1"/>
</dbReference>
<reference evidence="3 4" key="1">
    <citation type="journal article" date="2023" name="Nat. Commun.">
        <title>Origin of minicircular mitochondrial genomes in red algae.</title>
        <authorList>
            <person name="Lee Y."/>
            <person name="Cho C.H."/>
            <person name="Lee Y.M."/>
            <person name="Park S.I."/>
            <person name="Yang J.H."/>
            <person name="West J.A."/>
            <person name="Bhattacharya D."/>
            <person name="Yoon H.S."/>
        </authorList>
    </citation>
    <scope>NUCLEOTIDE SEQUENCE [LARGE SCALE GENOMIC DNA]</scope>
    <source>
        <strain evidence="3 4">CCMP1338</strain>
        <tissue evidence="3">Whole cell</tissue>
    </source>
</reference>
<dbReference type="Pfam" id="PF04488">
    <property type="entry name" value="Gly_transf_sug"/>
    <property type="match status" value="1"/>
</dbReference>
<organism evidence="3 4">
    <name type="scientific">Rhodosorus marinus</name>
    <dbReference type="NCBI Taxonomy" id="101924"/>
    <lineage>
        <taxon>Eukaryota</taxon>
        <taxon>Rhodophyta</taxon>
        <taxon>Stylonematophyceae</taxon>
        <taxon>Stylonematales</taxon>
        <taxon>Stylonemataceae</taxon>
        <taxon>Rhodosorus</taxon>
    </lineage>
</organism>
<evidence type="ECO:0000313" key="4">
    <source>
        <dbReference type="Proteomes" id="UP001157974"/>
    </source>
</evidence>
<name>A0AAV8USQ0_9RHOD</name>
<dbReference type="InterPro" id="IPR029044">
    <property type="entry name" value="Nucleotide-diphossugar_trans"/>
</dbReference>
<keyword evidence="1" id="KW-1133">Transmembrane helix</keyword>
<feature type="transmembrane region" description="Helical" evidence="1">
    <location>
        <begin position="26"/>
        <end position="45"/>
    </location>
</feature>
<proteinExistence type="predicted"/>
<protein>
    <recommendedName>
        <fullName evidence="5">Alpha 1,4-glycosyltransferase domain-containing protein</fullName>
    </recommendedName>
</protein>
<comment type="caution">
    <text evidence="3">The sequence shown here is derived from an EMBL/GenBank/DDBJ whole genome shotgun (WGS) entry which is preliminary data.</text>
</comment>
<dbReference type="InterPro" id="IPR007577">
    <property type="entry name" value="GlycoTrfase_DXD_sugar-bd_CS"/>
</dbReference>
<evidence type="ECO:0000313" key="3">
    <source>
        <dbReference type="EMBL" id="KAJ8905571.1"/>
    </source>
</evidence>
<dbReference type="Gene3D" id="3.90.550.20">
    <property type="match status" value="1"/>
</dbReference>
<dbReference type="SUPFAM" id="SSF53448">
    <property type="entry name" value="Nucleotide-diphospho-sugar transferases"/>
    <property type="match status" value="1"/>
</dbReference>
<dbReference type="Proteomes" id="UP001157974">
    <property type="component" value="Unassembled WGS sequence"/>
</dbReference>
<evidence type="ECO:0000313" key="2">
    <source>
        <dbReference type="EMBL" id="KAJ8905569.1"/>
    </source>
</evidence>
<sequence length="480" mass="54485">MAWNPVPGGGGGSGFGWLRRLKKKHVLVLACVVLAFSIVGIVLIAKIDKTDTAYSLDTTWRRTEPDAKERYVRMIPKVIWQTVKSHEVPKLAYDAGGSWTHLNPTYDRIVLDDSEVLQFVKRFYNETEFDLFKSMPVGVMKADFFRYMVVYIHGGVYADADTINHKSIDEWVDSDCQFVVAPEDNDGFFCQWAFAAIPRHPILKRLVDLIFEKLANGPDYSNPHFVHGVTGPSIWTTAIREVLEISPDEKLNPFILTDRAKTLRRDQGICWLTIKELDEALSNLSAHDNPAFVEALALSLNTDRSATGSDWKLNEGEISPYKDTWRVAWCRIFILERIRLKSTEATAVERSSVRGEGGKIERVLISRSKRERRGSERLSGDVDYTRILYIGTAAFTHSIREVLSISPEEKLQIFILTEEAKAMRKDGICWKTMQELDAALRNAFAHGKEEHLKEEWSNWLEEAGKMNDVASGQAARASQN</sequence>
<keyword evidence="4" id="KW-1185">Reference proteome</keyword>
<dbReference type="EMBL" id="JAMWBK010000004">
    <property type="protein sequence ID" value="KAJ8905569.1"/>
    <property type="molecule type" value="Genomic_DNA"/>
</dbReference>
<dbReference type="EMBL" id="JAMWBK010000004">
    <property type="protein sequence ID" value="KAJ8905571.1"/>
    <property type="molecule type" value="Genomic_DNA"/>
</dbReference>
<accession>A0AAV8USQ0</accession>
<evidence type="ECO:0000256" key="1">
    <source>
        <dbReference type="SAM" id="Phobius"/>
    </source>
</evidence>
<evidence type="ECO:0008006" key="5">
    <source>
        <dbReference type="Google" id="ProtNLM"/>
    </source>
</evidence>
<dbReference type="PANTHER" id="PTHR31834">
    <property type="entry name" value="INITIATION-SPECIFIC ALPHA-1,6-MANNOSYLTRANSFERASE"/>
    <property type="match status" value="1"/>
</dbReference>
<dbReference type="GO" id="GO:0000009">
    <property type="term" value="F:alpha-1,6-mannosyltransferase activity"/>
    <property type="evidence" value="ECO:0007669"/>
    <property type="project" value="InterPro"/>
</dbReference>
<dbReference type="InterPro" id="IPR039367">
    <property type="entry name" value="Och1-like"/>
</dbReference>
<dbReference type="GO" id="GO:0000136">
    <property type="term" value="C:mannan polymerase complex"/>
    <property type="evidence" value="ECO:0007669"/>
    <property type="project" value="TreeGrafter"/>
</dbReference>
<dbReference type="GO" id="GO:0006487">
    <property type="term" value="P:protein N-linked glycosylation"/>
    <property type="evidence" value="ECO:0007669"/>
    <property type="project" value="TreeGrafter"/>
</dbReference>